<reference evidence="2" key="1">
    <citation type="journal article" date="2014" name="Int. J. Syst. Evol. Microbiol.">
        <title>Complete genome sequence of Corynebacterium casei LMG S-19264T (=DSM 44701T), isolated from a smear-ripened cheese.</title>
        <authorList>
            <consortium name="US DOE Joint Genome Institute (JGI-PGF)"/>
            <person name="Walter F."/>
            <person name="Albersmeier A."/>
            <person name="Kalinowski J."/>
            <person name="Ruckert C."/>
        </authorList>
    </citation>
    <scope>NUCLEOTIDE SEQUENCE</scope>
    <source>
        <strain evidence="2">CGMCC 1.15360</strain>
    </source>
</reference>
<evidence type="ECO:0008006" key="4">
    <source>
        <dbReference type="Google" id="ProtNLM"/>
    </source>
</evidence>
<evidence type="ECO:0000256" key="1">
    <source>
        <dbReference type="SAM" id="SignalP"/>
    </source>
</evidence>
<dbReference type="RefSeq" id="WP_066768547.1">
    <property type="nucleotide sequence ID" value="NZ_BMIP01000007.1"/>
</dbReference>
<accession>A0A916Z669</accession>
<evidence type="ECO:0000313" key="2">
    <source>
        <dbReference type="EMBL" id="GGD78437.1"/>
    </source>
</evidence>
<comment type="caution">
    <text evidence="2">The sequence shown here is derived from an EMBL/GenBank/DDBJ whole genome shotgun (WGS) entry which is preliminary data.</text>
</comment>
<organism evidence="2 3">
    <name type="scientific">Croceicoccus mobilis</name>
    <dbReference type="NCBI Taxonomy" id="1703339"/>
    <lineage>
        <taxon>Bacteria</taxon>
        <taxon>Pseudomonadati</taxon>
        <taxon>Pseudomonadota</taxon>
        <taxon>Alphaproteobacteria</taxon>
        <taxon>Sphingomonadales</taxon>
        <taxon>Erythrobacteraceae</taxon>
        <taxon>Croceicoccus</taxon>
    </lineage>
</organism>
<dbReference type="Proteomes" id="UP000612349">
    <property type="component" value="Unassembled WGS sequence"/>
</dbReference>
<keyword evidence="1" id="KW-0732">Signal</keyword>
<protein>
    <recommendedName>
        <fullName evidence="4">Beta/gamma crystallin 'Greek key' domain-containing protein</fullName>
    </recommendedName>
</protein>
<gene>
    <name evidence="2" type="ORF">GCM10010990_30350</name>
</gene>
<reference evidence="2" key="2">
    <citation type="submission" date="2020-09" db="EMBL/GenBank/DDBJ databases">
        <authorList>
            <person name="Sun Q."/>
            <person name="Zhou Y."/>
        </authorList>
    </citation>
    <scope>NUCLEOTIDE SEQUENCE</scope>
    <source>
        <strain evidence="2">CGMCC 1.15360</strain>
    </source>
</reference>
<evidence type="ECO:0000313" key="3">
    <source>
        <dbReference type="Proteomes" id="UP000612349"/>
    </source>
</evidence>
<dbReference type="AlphaFoldDB" id="A0A916Z669"/>
<dbReference type="OrthoDB" id="594865at2"/>
<proteinExistence type="predicted"/>
<keyword evidence="3" id="KW-1185">Reference proteome</keyword>
<dbReference type="EMBL" id="BMIP01000007">
    <property type="protein sequence ID" value="GGD78437.1"/>
    <property type="molecule type" value="Genomic_DNA"/>
</dbReference>
<feature type="chain" id="PRO_5036951222" description="Beta/gamma crystallin 'Greek key' domain-containing protein" evidence="1">
    <location>
        <begin position="28"/>
        <end position="263"/>
    </location>
</feature>
<feature type="signal peptide" evidence="1">
    <location>
        <begin position="1"/>
        <end position="27"/>
    </location>
</feature>
<name>A0A916Z669_9SPHN</name>
<sequence length="263" mass="28891">MTFDCVKNTAALAGAAAMLVVSGSAYANPPSNIADLVDARASSGESAMQSRGWEMHHSSPSDAGRYSYWWRASTKKCARVLTSDGRYAAIKEVSASDCGRKGNDNTAAIAIGAAALIGVAALASKSHHRDDRDYDERGTADFERGYRDGLYHQGYHNYSSASEYSHGYSAGVEERNHKTSYRSGYDSRGGYSSHSGYRDLVGRSNSYVDSELGRRGYRYMGKDELSSGHERTYWNRSTKQCISVRTRSGDVDDIHSIPKRNCR</sequence>